<comment type="caution">
    <text evidence="7">The sequence shown here is derived from an EMBL/GenBank/DDBJ whole genome shotgun (WGS) entry which is preliminary data.</text>
</comment>
<dbReference type="EMBL" id="DXHR01000027">
    <property type="protein sequence ID" value="HIW13130.1"/>
    <property type="molecule type" value="Genomic_DNA"/>
</dbReference>
<comment type="similarity">
    <text evidence="1">Belongs to the carbohydrate kinase PfkB family.</text>
</comment>
<evidence type="ECO:0000313" key="7">
    <source>
        <dbReference type="EMBL" id="HIW13130.1"/>
    </source>
</evidence>
<evidence type="ECO:0000256" key="2">
    <source>
        <dbReference type="ARBA" id="ARBA00022679"/>
    </source>
</evidence>
<dbReference type="InterPro" id="IPR002173">
    <property type="entry name" value="Carboh/pur_kinase_PfkB_CS"/>
</dbReference>
<dbReference type="InterPro" id="IPR029056">
    <property type="entry name" value="Ribokinase-like"/>
</dbReference>
<proteinExistence type="inferred from homology"/>
<keyword evidence="2" id="KW-0808">Transferase</keyword>
<evidence type="ECO:0000256" key="5">
    <source>
        <dbReference type="ARBA" id="ARBA00022840"/>
    </source>
</evidence>
<dbReference type="InterPro" id="IPR050306">
    <property type="entry name" value="PfkB_Carbo_kinase"/>
</dbReference>
<dbReference type="Pfam" id="PF00294">
    <property type="entry name" value="PfkB"/>
    <property type="match status" value="1"/>
</dbReference>
<keyword evidence="4 7" id="KW-0418">Kinase</keyword>
<dbReference type="GO" id="GO:0016301">
    <property type="term" value="F:kinase activity"/>
    <property type="evidence" value="ECO:0007669"/>
    <property type="project" value="UniProtKB-KW"/>
</dbReference>
<evidence type="ECO:0000259" key="6">
    <source>
        <dbReference type="Pfam" id="PF00294"/>
    </source>
</evidence>
<gene>
    <name evidence="7" type="ORF">H9891_08285</name>
</gene>
<dbReference type="GO" id="GO:0005524">
    <property type="term" value="F:ATP binding"/>
    <property type="evidence" value="ECO:0007669"/>
    <property type="project" value="UniProtKB-KW"/>
</dbReference>
<evidence type="ECO:0000256" key="3">
    <source>
        <dbReference type="ARBA" id="ARBA00022741"/>
    </source>
</evidence>
<dbReference type="InterPro" id="IPR011611">
    <property type="entry name" value="PfkB_dom"/>
</dbReference>
<keyword evidence="5" id="KW-0067">ATP-binding</keyword>
<dbReference type="AlphaFoldDB" id="A0A9D1U0T9"/>
<organism evidence="7 8">
    <name type="scientific">Candidatus Salinicoccus stercoripullorum</name>
    <dbReference type="NCBI Taxonomy" id="2838756"/>
    <lineage>
        <taxon>Bacteria</taxon>
        <taxon>Bacillati</taxon>
        <taxon>Bacillota</taxon>
        <taxon>Bacilli</taxon>
        <taxon>Bacillales</taxon>
        <taxon>Staphylococcaceae</taxon>
        <taxon>Salinicoccus</taxon>
    </lineage>
</organism>
<sequence length="315" mass="34655">MEVIGIGESMVSLVNEPKGYIRHADSFKPYVAGAEMNTLIGLSRLGHETSWVSALGKDELGELILHKVRAENVDTSHVLYKDKRTGVFFKQISPDGSVDVTYYRGDSAASNMDIRDLDMEVLRQAKVLYLTGITLSLSESAKKMLFEVVSRLGDDVKVVFDPNIRLKMWSAEEARETILEFLPHVDCLIAGRNEVKILLGAVRLDEALDTFREYGCGKVVLKLGKEGAMYDFDGVRGSVKNPRQFEEIDPVGAGDAFAAGIVSGLLNDEGADGLIGKACFLGGYITQFIGDYQGFPSADQLWASMENLNDEKVNR</sequence>
<dbReference type="PROSITE" id="PS00584">
    <property type="entry name" value="PFKB_KINASES_2"/>
    <property type="match status" value="1"/>
</dbReference>
<dbReference type="CDD" id="cd01166">
    <property type="entry name" value="KdgK"/>
    <property type="match status" value="1"/>
</dbReference>
<dbReference type="Proteomes" id="UP000823989">
    <property type="component" value="Unassembled WGS sequence"/>
</dbReference>
<dbReference type="SUPFAM" id="SSF53613">
    <property type="entry name" value="Ribokinase-like"/>
    <property type="match status" value="1"/>
</dbReference>
<dbReference type="PANTHER" id="PTHR43085:SF1">
    <property type="entry name" value="PSEUDOURIDINE KINASE-RELATED"/>
    <property type="match status" value="1"/>
</dbReference>
<evidence type="ECO:0000256" key="1">
    <source>
        <dbReference type="ARBA" id="ARBA00010688"/>
    </source>
</evidence>
<reference evidence="7" key="2">
    <citation type="submission" date="2021-04" db="EMBL/GenBank/DDBJ databases">
        <authorList>
            <person name="Gilroy R."/>
        </authorList>
    </citation>
    <scope>NUCLEOTIDE SEQUENCE</scope>
    <source>
        <strain evidence="7">ChiHjej13B12-752</strain>
    </source>
</reference>
<dbReference type="PANTHER" id="PTHR43085">
    <property type="entry name" value="HEXOKINASE FAMILY MEMBER"/>
    <property type="match status" value="1"/>
</dbReference>
<reference evidence="7" key="1">
    <citation type="journal article" date="2021" name="PeerJ">
        <title>Extensive microbial diversity within the chicken gut microbiome revealed by metagenomics and culture.</title>
        <authorList>
            <person name="Gilroy R."/>
            <person name="Ravi A."/>
            <person name="Getino M."/>
            <person name="Pursley I."/>
            <person name="Horton D.L."/>
            <person name="Alikhan N.F."/>
            <person name="Baker D."/>
            <person name="Gharbi K."/>
            <person name="Hall N."/>
            <person name="Watson M."/>
            <person name="Adriaenssens E.M."/>
            <person name="Foster-Nyarko E."/>
            <person name="Jarju S."/>
            <person name="Secka A."/>
            <person name="Antonio M."/>
            <person name="Oren A."/>
            <person name="Chaudhuri R.R."/>
            <person name="La Ragione R."/>
            <person name="Hildebrand F."/>
            <person name="Pallen M.J."/>
        </authorList>
    </citation>
    <scope>NUCLEOTIDE SEQUENCE</scope>
    <source>
        <strain evidence="7">ChiHjej13B12-752</strain>
    </source>
</reference>
<keyword evidence="3" id="KW-0547">Nucleotide-binding</keyword>
<evidence type="ECO:0000256" key="4">
    <source>
        <dbReference type="ARBA" id="ARBA00022777"/>
    </source>
</evidence>
<evidence type="ECO:0000313" key="8">
    <source>
        <dbReference type="Proteomes" id="UP000823989"/>
    </source>
</evidence>
<feature type="domain" description="Carbohydrate kinase PfkB" evidence="6">
    <location>
        <begin position="6"/>
        <end position="279"/>
    </location>
</feature>
<protein>
    <submittedName>
        <fullName evidence="7">Sugar kinase</fullName>
    </submittedName>
</protein>
<dbReference type="Gene3D" id="3.40.1190.20">
    <property type="match status" value="1"/>
</dbReference>
<accession>A0A9D1U0T9</accession>
<name>A0A9D1U0T9_9STAP</name>